<evidence type="ECO:0000259" key="2">
    <source>
        <dbReference type="Pfam" id="PF05229"/>
    </source>
</evidence>
<proteinExistence type="predicted"/>
<keyword evidence="1" id="KW-0732">Signal</keyword>
<dbReference type="InterPro" id="IPR007893">
    <property type="entry name" value="Spore_coat_U/FanG"/>
</dbReference>
<dbReference type="EMBL" id="BMXA01000001">
    <property type="protein sequence ID" value="GGZ98084.1"/>
    <property type="molecule type" value="Genomic_DNA"/>
</dbReference>
<name>A0A918RIQ4_9GAMM</name>
<evidence type="ECO:0000313" key="3">
    <source>
        <dbReference type="EMBL" id="GGZ98084.1"/>
    </source>
</evidence>
<feature type="domain" description="Spore coat protein U/FanG" evidence="2">
    <location>
        <begin position="31"/>
        <end position="112"/>
    </location>
</feature>
<feature type="chain" id="PRO_5037977228" evidence="1">
    <location>
        <begin position="27"/>
        <end position="180"/>
    </location>
</feature>
<dbReference type="Pfam" id="PF05229">
    <property type="entry name" value="SCPU"/>
    <property type="match status" value="2"/>
</dbReference>
<dbReference type="RefSeq" id="WP_189398242.1">
    <property type="nucleotide sequence ID" value="NZ_BMXA01000001.1"/>
</dbReference>
<dbReference type="AlphaFoldDB" id="A0A918RIQ4"/>
<accession>A0A918RIQ4</accession>
<evidence type="ECO:0000313" key="4">
    <source>
        <dbReference type="Proteomes" id="UP000614811"/>
    </source>
</evidence>
<comment type="caution">
    <text evidence="3">The sequence shown here is derived from an EMBL/GenBank/DDBJ whole genome shotgun (WGS) entry which is preliminary data.</text>
</comment>
<keyword evidence="3" id="KW-0946">Virion</keyword>
<keyword evidence="4" id="KW-1185">Reference proteome</keyword>
<protein>
    <submittedName>
        <fullName evidence="3">Spore coat protein U</fullName>
    </submittedName>
</protein>
<dbReference type="PANTHER" id="PTHR37089:SF4">
    <property type="entry name" value="EXPORTED PROTEIN"/>
    <property type="match status" value="1"/>
</dbReference>
<sequence length="180" mass="18582">MRYIKPAFNAVLPILAFLSFSSSVSAATVSDTFEVRVTVAEVCEVTANDLDFGTYDPLDALPLISGLASIDVTCALLTPHNVGIDAGQNGTGVSDRKMIIDGAGTDTIDYTLGCAINLPPLGAVLTNCATNWGNTVGTDTFVGLGTGLPIPIIMTGTIPAGQNVPIGTYRDNPVTATVTF</sequence>
<reference evidence="3" key="2">
    <citation type="submission" date="2020-09" db="EMBL/GenBank/DDBJ databases">
        <authorList>
            <person name="Sun Q."/>
            <person name="Kim S."/>
        </authorList>
    </citation>
    <scope>NUCLEOTIDE SEQUENCE</scope>
    <source>
        <strain evidence="3">KCTC 12711</strain>
    </source>
</reference>
<dbReference type="InterPro" id="IPR053167">
    <property type="entry name" value="Spore_coat_component"/>
</dbReference>
<gene>
    <name evidence="3" type="ORF">GCM10008090_03060</name>
</gene>
<feature type="domain" description="Spore coat protein U/FanG" evidence="2">
    <location>
        <begin position="127"/>
        <end position="172"/>
    </location>
</feature>
<evidence type="ECO:0000256" key="1">
    <source>
        <dbReference type="SAM" id="SignalP"/>
    </source>
</evidence>
<organism evidence="3 4">
    <name type="scientific">Arenicella chitinivorans</name>
    <dbReference type="NCBI Taxonomy" id="1329800"/>
    <lineage>
        <taxon>Bacteria</taxon>
        <taxon>Pseudomonadati</taxon>
        <taxon>Pseudomonadota</taxon>
        <taxon>Gammaproteobacteria</taxon>
        <taxon>Arenicellales</taxon>
        <taxon>Arenicellaceae</taxon>
        <taxon>Arenicella</taxon>
    </lineage>
</organism>
<dbReference type="SMART" id="SM00972">
    <property type="entry name" value="SCPU"/>
    <property type="match status" value="1"/>
</dbReference>
<dbReference type="Proteomes" id="UP000614811">
    <property type="component" value="Unassembled WGS sequence"/>
</dbReference>
<reference evidence="3" key="1">
    <citation type="journal article" date="2014" name="Int. J. Syst. Evol. Microbiol.">
        <title>Complete genome sequence of Corynebacterium casei LMG S-19264T (=DSM 44701T), isolated from a smear-ripened cheese.</title>
        <authorList>
            <consortium name="US DOE Joint Genome Institute (JGI-PGF)"/>
            <person name="Walter F."/>
            <person name="Albersmeier A."/>
            <person name="Kalinowski J."/>
            <person name="Ruckert C."/>
        </authorList>
    </citation>
    <scope>NUCLEOTIDE SEQUENCE</scope>
    <source>
        <strain evidence="3">KCTC 12711</strain>
    </source>
</reference>
<keyword evidence="3" id="KW-0167">Capsid protein</keyword>
<dbReference type="PANTHER" id="PTHR37089">
    <property type="entry name" value="PROTEIN U-RELATED"/>
    <property type="match status" value="1"/>
</dbReference>
<feature type="signal peptide" evidence="1">
    <location>
        <begin position="1"/>
        <end position="26"/>
    </location>
</feature>